<keyword evidence="3" id="KW-1185">Reference proteome</keyword>
<dbReference type="Pfam" id="PF02627">
    <property type="entry name" value="CMD"/>
    <property type="match status" value="1"/>
</dbReference>
<reference evidence="2" key="1">
    <citation type="submission" date="2022-08" db="EMBL/GenBank/DDBJ databases">
        <authorList>
            <person name="Tistechok S."/>
            <person name="Samborskyy M."/>
            <person name="Roman I."/>
        </authorList>
    </citation>
    <scope>NUCLEOTIDE SEQUENCE</scope>
    <source>
        <strain evidence="2">DSM 103496</strain>
    </source>
</reference>
<name>A0A9X2VM51_9PSEU</name>
<dbReference type="AlphaFoldDB" id="A0A9X2VM51"/>
<dbReference type="InterPro" id="IPR029032">
    <property type="entry name" value="AhpD-like"/>
</dbReference>
<accession>A0A9X2VM51</accession>
<sequence>MSKRIQMSPGLAGPYKAMIALEGEVVRAAREHGLAKSLLELVKIRASQLNGCAFCLDMHTRDAVKGGEEPRRIFVLDAWRETELFTAEERAALELTEAITRLSVTQDVPDDVYDRVTAVFTEPQYQALVWAIVSINAWNRLAVPSHQPLP</sequence>
<organism evidence="2 3">
    <name type="scientific">Umezawaea endophytica</name>
    <dbReference type="NCBI Taxonomy" id="1654476"/>
    <lineage>
        <taxon>Bacteria</taxon>
        <taxon>Bacillati</taxon>
        <taxon>Actinomycetota</taxon>
        <taxon>Actinomycetes</taxon>
        <taxon>Pseudonocardiales</taxon>
        <taxon>Pseudonocardiaceae</taxon>
        <taxon>Umezawaea</taxon>
    </lineage>
</organism>
<dbReference type="InterPro" id="IPR003779">
    <property type="entry name" value="CMD-like"/>
</dbReference>
<dbReference type="PANTHER" id="PTHR34846:SF10">
    <property type="entry name" value="CYTOPLASMIC PROTEIN"/>
    <property type="match status" value="1"/>
</dbReference>
<evidence type="ECO:0000313" key="2">
    <source>
        <dbReference type="EMBL" id="MCS7479268.1"/>
    </source>
</evidence>
<gene>
    <name evidence="2" type="ORF">NZH93_20595</name>
</gene>
<dbReference type="NCBIfam" id="TIGR00778">
    <property type="entry name" value="ahpD_dom"/>
    <property type="match status" value="1"/>
</dbReference>
<protein>
    <submittedName>
        <fullName evidence="2">Carboxymuconolactone decarboxylase family protein</fullName>
    </submittedName>
</protein>
<proteinExistence type="predicted"/>
<dbReference type="PANTHER" id="PTHR34846">
    <property type="entry name" value="4-CARBOXYMUCONOLACTONE DECARBOXYLASE FAMILY PROTEIN (AFU_ORTHOLOGUE AFUA_6G11590)"/>
    <property type="match status" value="1"/>
</dbReference>
<dbReference type="InterPro" id="IPR004675">
    <property type="entry name" value="AhpD_core"/>
</dbReference>
<dbReference type="RefSeq" id="WP_259624771.1">
    <property type="nucleotide sequence ID" value="NZ_JANYMP010000009.1"/>
</dbReference>
<dbReference type="GO" id="GO:0051920">
    <property type="term" value="F:peroxiredoxin activity"/>
    <property type="evidence" value="ECO:0007669"/>
    <property type="project" value="InterPro"/>
</dbReference>
<evidence type="ECO:0000259" key="1">
    <source>
        <dbReference type="Pfam" id="PF02627"/>
    </source>
</evidence>
<dbReference type="Gene3D" id="1.20.1290.10">
    <property type="entry name" value="AhpD-like"/>
    <property type="match status" value="1"/>
</dbReference>
<comment type="caution">
    <text evidence="2">The sequence shown here is derived from an EMBL/GenBank/DDBJ whole genome shotgun (WGS) entry which is preliminary data.</text>
</comment>
<dbReference type="Proteomes" id="UP001141259">
    <property type="component" value="Unassembled WGS sequence"/>
</dbReference>
<feature type="domain" description="Carboxymuconolactone decarboxylase-like" evidence="1">
    <location>
        <begin position="15"/>
        <end position="97"/>
    </location>
</feature>
<evidence type="ECO:0000313" key="3">
    <source>
        <dbReference type="Proteomes" id="UP001141259"/>
    </source>
</evidence>
<dbReference type="EMBL" id="JANYMP010000009">
    <property type="protein sequence ID" value="MCS7479268.1"/>
    <property type="molecule type" value="Genomic_DNA"/>
</dbReference>
<dbReference type="SUPFAM" id="SSF69118">
    <property type="entry name" value="AhpD-like"/>
    <property type="match status" value="1"/>
</dbReference>